<dbReference type="PANTHER" id="PTHR46114:SF1">
    <property type="entry name" value="ZAD DOMAIN-CONTAINING PROTEIN"/>
    <property type="match status" value="1"/>
</dbReference>
<dbReference type="PANTHER" id="PTHR46114">
    <property type="entry name" value="APPLE DOMAIN-CONTAINING PROTEIN"/>
    <property type="match status" value="1"/>
</dbReference>
<reference evidence="1 2" key="1">
    <citation type="journal article" date="2019" name="Sci. Rep.">
        <title>Orb-weaving spider Araneus ventricosus genome elucidates the spidroin gene catalogue.</title>
        <authorList>
            <person name="Kono N."/>
            <person name="Nakamura H."/>
            <person name="Ohtoshi R."/>
            <person name="Moran D.A.P."/>
            <person name="Shinohara A."/>
            <person name="Yoshida Y."/>
            <person name="Fujiwara M."/>
            <person name="Mori M."/>
            <person name="Tomita M."/>
            <person name="Arakawa K."/>
        </authorList>
    </citation>
    <scope>NUCLEOTIDE SEQUENCE [LARGE SCALE GENOMIC DNA]</scope>
</reference>
<sequence length="93" mass="10729">MGAKKKKSWTLKDVVHRFLGNTKNHLYKTIVQRMLIAYEAQGCNMSLKVNFLHSRIDCFPENLGAYSVEQVERFLQMSVISRDDTREDGTSTC</sequence>
<evidence type="ECO:0000313" key="2">
    <source>
        <dbReference type="Proteomes" id="UP000499080"/>
    </source>
</evidence>
<proteinExistence type="predicted"/>
<dbReference type="AlphaFoldDB" id="A0A4Y2ICM2"/>
<dbReference type="EMBL" id="BGPR01002541">
    <property type="protein sequence ID" value="GBM75172.1"/>
    <property type="molecule type" value="Genomic_DNA"/>
</dbReference>
<dbReference type="OrthoDB" id="8063408at2759"/>
<comment type="caution">
    <text evidence="1">The sequence shown here is derived from an EMBL/GenBank/DDBJ whole genome shotgun (WGS) entry which is preliminary data.</text>
</comment>
<gene>
    <name evidence="1" type="ORF">AVEN_99569_1</name>
</gene>
<organism evidence="1 2">
    <name type="scientific">Araneus ventricosus</name>
    <name type="common">Orbweaver spider</name>
    <name type="synonym">Epeira ventricosa</name>
    <dbReference type="NCBI Taxonomy" id="182803"/>
    <lineage>
        <taxon>Eukaryota</taxon>
        <taxon>Metazoa</taxon>
        <taxon>Ecdysozoa</taxon>
        <taxon>Arthropoda</taxon>
        <taxon>Chelicerata</taxon>
        <taxon>Arachnida</taxon>
        <taxon>Araneae</taxon>
        <taxon>Araneomorphae</taxon>
        <taxon>Entelegynae</taxon>
        <taxon>Araneoidea</taxon>
        <taxon>Araneidae</taxon>
        <taxon>Araneus</taxon>
    </lineage>
</organism>
<protein>
    <submittedName>
        <fullName evidence="1">Uncharacterized protein</fullName>
    </submittedName>
</protein>
<accession>A0A4Y2ICM2</accession>
<name>A0A4Y2ICM2_ARAVE</name>
<evidence type="ECO:0000313" key="1">
    <source>
        <dbReference type="EMBL" id="GBM75172.1"/>
    </source>
</evidence>
<dbReference type="Proteomes" id="UP000499080">
    <property type="component" value="Unassembled WGS sequence"/>
</dbReference>
<keyword evidence="2" id="KW-1185">Reference proteome</keyword>